<evidence type="ECO:0000256" key="1">
    <source>
        <dbReference type="ARBA" id="ARBA00023054"/>
    </source>
</evidence>
<dbReference type="PANTHER" id="PTHR14043">
    <property type="entry name" value="CCAAT DISPLACEMENT PROTEIN-RELATED"/>
    <property type="match status" value="1"/>
</dbReference>
<keyword evidence="3" id="KW-0812">Transmembrane</keyword>
<dbReference type="InterPro" id="IPR012955">
    <property type="entry name" value="CASP_C"/>
</dbReference>
<dbReference type="Pfam" id="PF08172">
    <property type="entry name" value="CASP_C"/>
    <property type="match status" value="1"/>
</dbReference>
<feature type="domain" description="CASP C-terminal" evidence="4">
    <location>
        <begin position="43"/>
        <end position="207"/>
    </location>
</feature>
<protein>
    <recommendedName>
        <fullName evidence="4">CASP C-terminal domain-containing protein</fullName>
    </recommendedName>
</protein>
<reference evidence="5" key="1">
    <citation type="submission" date="2021-11" db="EMBL/GenBank/DDBJ databases">
        <authorList>
            <person name="Schell T."/>
        </authorList>
    </citation>
    <scope>NUCLEOTIDE SEQUENCE</scope>
    <source>
        <strain evidence="5">M5</strain>
    </source>
</reference>
<dbReference type="Proteomes" id="UP000789390">
    <property type="component" value="Unassembled WGS sequence"/>
</dbReference>
<evidence type="ECO:0000313" key="5">
    <source>
        <dbReference type="EMBL" id="CAH0113107.1"/>
    </source>
</evidence>
<evidence type="ECO:0000259" key="4">
    <source>
        <dbReference type="Pfam" id="PF08172"/>
    </source>
</evidence>
<evidence type="ECO:0000256" key="3">
    <source>
        <dbReference type="SAM" id="Phobius"/>
    </source>
</evidence>
<name>A0A8J2S4K6_9CRUS</name>
<comment type="caution">
    <text evidence="5">The sequence shown here is derived from an EMBL/GenBank/DDBJ whole genome shotgun (WGS) entry which is preliminary data.</text>
</comment>
<sequence length="236" mass="27293">MDILCHFNIHMRFDLFELFQGQAMNANDWVAEAVKDVNMFGRSSSAGMSPVSGDSETAVTLLPILQAQRERFRQRNQELEAQNLEQQQQMALLHSEVERLRTDNVALYEKVRFLQSYSGQRATKNPGAAISSETEELYERQYEDRLDPFASFSRRERQRKLAQLGPFERITYSMGQMILSSRVARTAGVIYFSVLHLLVFLVLYRLAYTETCHRDMAAECAQKYDDHMLEAHGLHN</sequence>
<keyword evidence="3" id="KW-0472">Membrane</keyword>
<accession>A0A8J2S4K6</accession>
<organism evidence="5 6">
    <name type="scientific">Daphnia galeata</name>
    <dbReference type="NCBI Taxonomy" id="27404"/>
    <lineage>
        <taxon>Eukaryota</taxon>
        <taxon>Metazoa</taxon>
        <taxon>Ecdysozoa</taxon>
        <taxon>Arthropoda</taxon>
        <taxon>Crustacea</taxon>
        <taxon>Branchiopoda</taxon>
        <taxon>Diplostraca</taxon>
        <taxon>Cladocera</taxon>
        <taxon>Anomopoda</taxon>
        <taxon>Daphniidae</taxon>
        <taxon>Daphnia</taxon>
    </lineage>
</organism>
<gene>
    <name evidence="5" type="ORF">DGAL_LOCUS16909</name>
</gene>
<keyword evidence="6" id="KW-1185">Reference proteome</keyword>
<feature type="coiled-coil region" evidence="2">
    <location>
        <begin position="62"/>
        <end position="96"/>
    </location>
</feature>
<proteinExistence type="predicted"/>
<keyword evidence="3" id="KW-1133">Transmembrane helix</keyword>
<dbReference type="OrthoDB" id="10257567at2759"/>
<feature type="transmembrane region" description="Helical" evidence="3">
    <location>
        <begin position="188"/>
        <end position="207"/>
    </location>
</feature>
<keyword evidence="1 2" id="KW-0175">Coiled coil</keyword>
<dbReference type="EMBL" id="CAKKLH010000336">
    <property type="protein sequence ID" value="CAH0113107.1"/>
    <property type="molecule type" value="Genomic_DNA"/>
</dbReference>
<dbReference type="GO" id="GO:0006891">
    <property type="term" value="P:intra-Golgi vesicle-mediated transport"/>
    <property type="evidence" value="ECO:0007669"/>
    <property type="project" value="InterPro"/>
</dbReference>
<dbReference type="GO" id="GO:0000139">
    <property type="term" value="C:Golgi membrane"/>
    <property type="evidence" value="ECO:0007669"/>
    <property type="project" value="InterPro"/>
</dbReference>
<dbReference type="PANTHER" id="PTHR14043:SF17">
    <property type="entry name" value="PROTEIN CASP"/>
    <property type="match status" value="1"/>
</dbReference>
<dbReference type="AlphaFoldDB" id="A0A8J2S4K6"/>
<evidence type="ECO:0000256" key="2">
    <source>
        <dbReference type="SAM" id="Coils"/>
    </source>
</evidence>
<evidence type="ECO:0000313" key="6">
    <source>
        <dbReference type="Proteomes" id="UP000789390"/>
    </source>
</evidence>